<proteinExistence type="predicted"/>
<accession>A0A2P2K1M2</accession>
<evidence type="ECO:0000313" key="1">
    <source>
        <dbReference type="EMBL" id="MBW99609.1"/>
    </source>
</evidence>
<sequence length="56" mass="6394">MKHSRPISSRHSLAPIYPCAIKELPICPRRFYGLLETNYNKQSIVSNADEECNNST</sequence>
<name>A0A2P2K1M2_RHIMU</name>
<dbReference type="AlphaFoldDB" id="A0A2P2K1M2"/>
<reference evidence="1" key="1">
    <citation type="submission" date="2018-02" db="EMBL/GenBank/DDBJ databases">
        <title>Rhizophora mucronata_Transcriptome.</title>
        <authorList>
            <person name="Meera S.P."/>
            <person name="Sreeshan A."/>
            <person name="Augustine A."/>
        </authorList>
    </citation>
    <scope>NUCLEOTIDE SEQUENCE</scope>
    <source>
        <tissue evidence="1">Leaf</tissue>
    </source>
</reference>
<dbReference type="EMBL" id="GGEC01019126">
    <property type="protein sequence ID" value="MBW99609.1"/>
    <property type="molecule type" value="Transcribed_RNA"/>
</dbReference>
<protein>
    <submittedName>
        <fullName evidence="1">Uncharacterized protein</fullName>
    </submittedName>
</protein>
<organism evidence="1">
    <name type="scientific">Rhizophora mucronata</name>
    <name type="common">Asiatic mangrove</name>
    <dbReference type="NCBI Taxonomy" id="61149"/>
    <lineage>
        <taxon>Eukaryota</taxon>
        <taxon>Viridiplantae</taxon>
        <taxon>Streptophyta</taxon>
        <taxon>Embryophyta</taxon>
        <taxon>Tracheophyta</taxon>
        <taxon>Spermatophyta</taxon>
        <taxon>Magnoliopsida</taxon>
        <taxon>eudicotyledons</taxon>
        <taxon>Gunneridae</taxon>
        <taxon>Pentapetalae</taxon>
        <taxon>rosids</taxon>
        <taxon>fabids</taxon>
        <taxon>Malpighiales</taxon>
        <taxon>Rhizophoraceae</taxon>
        <taxon>Rhizophora</taxon>
    </lineage>
</organism>